<dbReference type="Proteomes" id="UP000749471">
    <property type="component" value="Unassembled WGS sequence"/>
</dbReference>
<comment type="caution">
    <text evidence="1">The sequence shown here is derived from an EMBL/GenBank/DDBJ whole genome shotgun (WGS) entry which is preliminary data.</text>
</comment>
<keyword evidence="2" id="KW-1185">Reference proteome</keyword>
<dbReference type="RefSeq" id="WP_216519800.1">
    <property type="nucleotide sequence ID" value="NZ_JAHLPM010000009.1"/>
</dbReference>
<reference evidence="1 2" key="1">
    <citation type="submission" date="2021-06" db="EMBL/GenBank/DDBJ databases">
        <authorList>
            <person name="Sun Q."/>
            <person name="Li D."/>
        </authorList>
    </citation>
    <scope>NUCLEOTIDE SEQUENCE [LARGE SCALE GENOMIC DNA]</scope>
    <source>
        <strain evidence="1 2">MSJ-40</strain>
    </source>
</reference>
<protein>
    <submittedName>
        <fullName evidence="1">Pyridoxamine 5'-phosphate oxidase family protein</fullName>
    </submittedName>
</protein>
<sequence length="154" mass="17727">MFKEMRRIEKQLPMDKVEEILNKGEYGMLSTMGENGYPYGVPVNYVYMKDSIYIHGAVEGHKIDNINFNPKTSFCVVNYSEVIPNKFSTHYESVIVFGRAEVIEGEEKELALEGFIHKYSKEFLEPGKKYISGSKNRTKIIKMKIEHMTGKKGS</sequence>
<proteinExistence type="predicted"/>
<dbReference type="EMBL" id="JAHLPM010000009">
    <property type="protein sequence ID" value="MBU5438581.1"/>
    <property type="molecule type" value="Genomic_DNA"/>
</dbReference>
<gene>
    <name evidence="1" type="ORF">KQI42_11200</name>
</gene>
<dbReference type="PANTHER" id="PTHR34071:SF2">
    <property type="entry name" value="FLAVIN-NUCLEOTIDE-BINDING PROTEIN"/>
    <property type="match status" value="1"/>
</dbReference>
<dbReference type="InterPro" id="IPR024747">
    <property type="entry name" value="Pyridox_Oxase-rel"/>
</dbReference>
<dbReference type="Pfam" id="PF12900">
    <property type="entry name" value="Pyridox_ox_2"/>
    <property type="match status" value="1"/>
</dbReference>
<evidence type="ECO:0000313" key="2">
    <source>
        <dbReference type="Proteomes" id="UP000749471"/>
    </source>
</evidence>
<name>A0ABS6E6V5_9FIRM</name>
<dbReference type="PANTHER" id="PTHR34071">
    <property type="entry name" value="5-NITROIMIDAZOLE ANTIBIOTICS RESISTANCE PROTEIN, NIMA-FAMILY-RELATED PROTEIN-RELATED"/>
    <property type="match status" value="1"/>
</dbReference>
<organism evidence="1 2">
    <name type="scientific">Tissierella simiarum</name>
    <dbReference type="NCBI Taxonomy" id="2841534"/>
    <lineage>
        <taxon>Bacteria</taxon>
        <taxon>Bacillati</taxon>
        <taxon>Bacillota</taxon>
        <taxon>Tissierellia</taxon>
        <taxon>Tissierellales</taxon>
        <taxon>Tissierellaceae</taxon>
        <taxon>Tissierella</taxon>
    </lineage>
</organism>
<accession>A0ABS6E6V5</accession>
<evidence type="ECO:0000313" key="1">
    <source>
        <dbReference type="EMBL" id="MBU5438581.1"/>
    </source>
</evidence>